<protein>
    <submittedName>
        <fullName evidence="2">Uncharacterized protein</fullName>
    </submittedName>
</protein>
<feature type="non-terminal residue" evidence="2">
    <location>
        <position position="251"/>
    </location>
</feature>
<evidence type="ECO:0000313" key="2">
    <source>
        <dbReference type="EMBL" id="SVE07033.1"/>
    </source>
</evidence>
<evidence type="ECO:0000256" key="1">
    <source>
        <dbReference type="SAM" id="MobiDB-lite"/>
    </source>
</evidence>
<feature type="compositionally biased region" description="Basic and acidic residues" evidence="1">
    <location>
        <begin position="123"/>
        <end position="137"/>
    </location>
</feature>
<organism evidence="2">
    <name type="scientific">marine metagenome</name>
    <dbReference type="NCBI Taxonomy" id="408172"/>
    <lineage>
        <taxon>unclassified sequences</taxon>
        <taxon>metagenomes</taxon>
        <taxon>ecological metagenomes</taxon>
    </lineage>
</organism>
<gene>
    <name evidence="2" type="ORF">METZ01_LOCUS459887</name>
</gene>
<dbReference type="AlphaFoldDB" id="A0A383AHH1"/>
<reference evidence="2" key="1">
    <citation type="submission" date="2018-05" db="EMBL/GenBank/DDBJ databases">
        <authorList>
            <person name="Lanie J.A."/>
            <person name="Ng W.-L."/>
            <person name="Kazmierczak K.M."/>
            <person name="Andrzejewski T.M."/>
            <person name="Davidsen T.M."/>
            <person name="Wayne K.J."/>
            <person name="Tettelin H."/>
            <person name="Glass J.I."/>
            <person name="Rusch D."/>
            <person name="Podicherti R."/>
            <person name="Tsui H.-C.T."/>
            <person name="Winkler M.E."/>
        </authorList>
    </citation>
    <scope>NUCLEOTIDE SEQUENCE</scope>
</reference>
<feature type="region of interest" description="Disordered" evidence="1">
    <location>
        <begin position="90"/>
        <end position="137"/>
    </location>
</feature>
<sequence>PDPKPWILLRESAFGLVDGGDLPEGVPTPMHDTQRLLYLDPSAVGPAPDDEAFNLSGLELELLDLDTDLSEIGSMDVINARAVESALARFADGDDDNGDPSTDPTLDSGAPSKPDQEAEVSDDASRPEYHRPDHSEFDPTNYLAVAAFYQGPSDVVPDQYRTHQTMHKDALREHELIDGPWKAEGRCDHCGTSFHHGVCYRHTPSGLLVNIGHICARKSSLPIPDKDPSRTIVLSLQDRWHRWLTVRRHCL</sequence>
<feature type="non-terminal residue" evidence="2">
    <location>
        <position position="1"/>
    </location>
</feature>
<dbReference type="EMBL" id="UINC01192080">
    <property type="protein sequence ID" value="SVE07033.1"/>
    <property type="molecule type" value="Genomic_DNA"/>
</dbReference>
<accession>A0A383AHH1</accession>
<name>A0A383AHH1_9ZZZZ</name>
<proteinExistence type="predicted"/>